<proteinExistence type="predicted"/>
<dbReference type="Proteomes" id="UP001596492">
    <property type="component" value="Unassembled WGS sequence"/>
</dbReference>
<feature type="transmembrane region" description="Helical" evidence="1">
    <location>
        <begin position="12"/>
        <end position="40"/>
    </location>
</feature>
<evidence type="ECO:0000313" key="3">
    <source>
        <dbReference type="Proteomes" id="UP001596492"/>
    </source>
</evidence>
<keyword evidence="3" id="KW-1185">Reference proteome</keyword>
<organism evidence="2 3">
    <name type="scientific">Hirschia litorea</name>
    <dbReference type="NCBI Taxonomy" id="1199156"/>
    <lineage>
        <taxon>Bacteria</taxon>
        <taxon>Pseudomonadati</taxon>
        <taxon>Pseudomonadota</taxon>
        <taxon>Alphaproteobacteria</taxon>
        <taxon>Hyphomonadales</taxon>
        <taxon>Hyphomonadaceae</taxon>
        <taxon>Hirschia</taxon>
    </lineage>
</organism>
<accession>A0ABW2IMQ8</accession>
<keyword evidence="1" id="KW-1133">Transmembrane helix</keyword>
<keyword evidence="1" id="KW-0472">Membrane</keyword>
<feature type="transmembrane region" description="Helical" evidence="1">
    <location>
        <begin position="46"/>
        <end position="64"/>
    </location>
</feature>
<sequence length="97" mass="10574">MHRSRPLLLQNAIGVLGTWSVQLILVAIVYSVGWGVGLLIPADMQISFFIPILLSASAIAYAYIANLPTAADFEELNAFLDEAIDDIEAINLNKDED</sequence>
<dbReference type="RefSeq" id="WP_382167350.1">
    <property type="nucleotide sequence ID" value="NZ_JBHTBR010000005.1"/>
</dbReference>
<evidence type="ECO:0000313" key="2">
    <source>
        <dbReference type="EMBL" id="MFC7292110.1"/>
    </source>
</evidence>
<evidence type="ECO:0000256" key="1">
    <source>
        <dbReference type="SAM" id="Phobius"/>
    </source>
</evidence>
<reference evidence="3" key="1">
    <citation type="journal article" date="2019" name="Int. J. Syst. Evol. Microbiol.">
        <title>The Global Catalogue of Microorganisms (GCM) 10K type strain sequencing project: providing services to taxonomists for standard genome sequencing and annotation.</title>
        <authorList>
            <consortium name="The Broad Institute Genomics Platform"/>
            <consortium name="The Broad Institute Genome Sequencing Center for Infectious Disease"/>
            <person name="Wu L."/>
            <person name="Ma J."/>
        </authorList>
    </citation>
    <scope>NUCLEOTIDE SEQUENCE [LARGE SCALE GENOMIC DNA]</scope>
    <source>
        <strain evidence="3">CCUG 51308</strain>
    </source>
</reference>
<gene>
    <name evidence="2" type="ORF">ACFQS8_10825</name>
</gene>
<comment type="caution">
    <text evidence="2">The sequence shown here is derived from an EMBL/GenBank/DDBJ whole genome shotgun (WGS) entry which is preliminary data.</text>
</comment>
<dbReference type="EMBL" id="JBHTBR010000005">
    <property type="protein sequence ID" value="MFC7292110.1"/>
    <property type="molecule type" value="Genomic_DNA"/>
</dbReference>
<name>A0ABW2IMQ8_9PROT</name>
<keyword evidence="1" id="KW-0812">Transmembrane</keyword>
<protein>
    <recommendedName>
        <fullName evidence="4">Solute:sodium symporter small subunit</fullName>
    </recommendedName>
</protein>
<evidence type="ECO:0008006" key="4">
    <source>
        <dbReference type="Google" id="ProtNLM"/>
    </source>
</evidence>